<dbReference type="AlphaFoldDB" id="A0ABD3U696"/>
<dbReference type="PANTHER" id="PTHR45855">
    <property type="entry name" value="TRANSCRIPTION FACTOR PIF1-RELATED"/>
    <property type="match status" value="1"/>
</dbReference>
<dbReference type="SMART" id="SM00353">
    <property type="entry name" value="HLH"/>
    <property type="match status" value="1"/>
</dbReference>
<organism evidence="8 9">
    <name type="scientific">Penstemon smallii</name>
    <dbReference type="NCBI Taxonomy" id="265156"/>
    <lineage>
        <taxon>Eukaryota</taxon>
        <taxon>Viridiplantae</taxon>
        <taxon>Streptophyta</taxon>
        <taxon>Embryophyta</taxon>
        <taxon>Tracheophyta</taxon>
        <taxon>Spermatophyta</taxon>
        <taxon>Magnoliopsida</taxon>
        <taxon>eudicotyledons</taxon>
        <taxon>Gunneridae</taxon>
        <taxon>Pentapetalae</taxon>
        <taxon>asterids</taxon>
        <taxon>lamiids</taxon>
        <taxon>Lamiales</taxon>
        <taxon>Plantaginaceae</taxon>
        <taxon>Cheloneae</taxon>
        <taxon>Penstemon</taxon>
    </lineage>
</organism>
<evidence type="ECO:0000256" key="4">
    <source>
        <dbReference type="ARBA" id="ARBA00023163"/>
    </source>
</evidence>
<feature type="compositionally biased region" description="Basic and acidic residues" evidence="6">
    <location>
        <begin position="75"/>
        <end position="85"/>
    </location>
</feature>
<dbReference type="InterPro" id="IPR011598">
    <property type="entry name" value="bHLH_dom"/>
</dbReference>
<dbReference type="SUPFAM" id="SSF47459">
    <property type="entry name" value="HLH, helix-loop-helix DNA-binding domain"/>
    <property type="match status" value="1"/>
</dbReference>
<feature type="domain" description="BHLH" evidence="7">
    <location>
        <begin position="130"/>
        <end position="179"/>
    </location>
</feature>
<dbReference type="InterPro" id="IPR031066">
    <property type="entry name" value="bHLH_ALC-like_plant"/>
</dbReference>
<evidence type="ECO:0000259" key="7">
    <source>
        <dbReference type="PROSITE" id="PS50888"/>
    </source>
</evidence>
<keyword evidence="9" id="KW-1185">Reference proteome</keyword>
<dbReference type="Pfam" id="PF00010">
    <property type="entry name" value="HLH"/>
    <property type="match status" value="1"/>
</dbReference>
<dbReference type="EMBL" id="JBJXBP010000002">
    <property type="protein sequence ID" value="KAL3844103.1"/>
    <property type="molecule type" value="Genomic_DNA"/>
</dbReference>
<sequence length="281" mass="31815">MSNEEHLNNNETERERERDVDNYYNMNIRVPGGGGGGGSINNSNSEMGLMLFPQYFSTTHYRHSTSHHHHHHHHVDVENCLEKGGESSGPPPTPAEMMQQQQQQQQKRENTAKQYNKMITGECRHQKRRRSALLHNLTERLRRQRLKEKMKTLQEMIPNCNKRDKASALDDIINYIKTLQYQAQMMSMGAGLGLTMLYSPWMISTTTQQAAGQQGLLMHATGQLPPMMKPLGNTFPCTNSLVPSMSWTPFCATTTSDPSHDECTSNEETSSSQGASSSRFE</sequence>
<keyword evidence="2" id="KW-0805">Transcription regulation</keyword>
<reference evidence="8 9" key="1">
    <citation type="submission" date="2024-12" db="EMBL/GenBank/DDBJ databases">
        <title>The unique morphological basis and parallel evolutionary history of personate flowers in Penstemon.</title>
        <authorList>
            <person name="Depatie T.H."/>
            <person name="Wessinger C.A."/>
        </authorList>
    </citation>
    <scope>NUCLEOTIDE SEQUENCE [LARGE SCALE GENOMIC DNA]</scope>
    <source>
        <strain evidence="8">WTNN_2</strain>
        <tissue evidence="8">Leaf</tissue>
    </source>
</reference>
<keyword evidence="4" id="KW-0804">Transcription</keyword>
<dbReference type="InterPro" id="IPR036638">
    <property type="entry name" value="HLH_DNA-bd_sf"/>
</dbReference>
<feature type="compositionally biased region" description="Basic residues" evidence="6">
    <location>
        <begin position="63"/>
        <end position="74"/>
    </location>
</feature>
<dbReference type="InterPro" id="IPR047265">
    <property type="entry name" value="PIF1-like_bHLH"/>
</dbReference>
<dbReference type="CDD" id="cd11445">
    <property type="entry name" value="bHLH_AtPIF_like"/>
    <property type="match status" value="1"/>
</dbReference>
<keyword evidence="3" id="KW-0238">DNA-binding</keyword>
<gene>
    <name evidence="8" type="ORF">ACJIZ3_001506</name>
</gene>
<evidence type="ECO:0000256" key="6">
    <source>
        <dbReference type="SAM" id="MobiDB-lite"/>
    </source>
</evidence>
<protein>
    <recommendedName>
        <fullName evidence="7">BHLH domain-containing protein</fullName>
    </recommendedName>
</protein>
<evidence type="ECO:0000313" key="9">
    <source>
        <dbReference type="Proteomes" id="UP001634393"/>
    </source>
</evidence>
<dbReference type="PROSITE" id="PS50888">
    <property type="entry name" value="BHLH"/>
    <property type="match status" value="1"/>
</dbReference>
<feature type="region of interest" description="Disordered" evidence="6">
    <location>
        <begin position="256"/>
        <end position="281"/>
    </location>
</feature>
<comment type="caution">
    <text evidence="8">The sequence shown here is derived from an EMBL/GenBank/DDBJ whole genome shotgun (WGS) entry which is preliminary data.</text>
</comment>
<keyword evidence="5" id="KW-0539">Nucleus</keyword>
<dbReference type="Gene3D" id="4.10.280.10">
    <property type="entry name" value="Helix-loop-helix DNA-binding domain"/>
    <property type="match status" value="1"/>
</dbReference>
<feature type="region of interest" description="Disordered" evidence="6">
    <location>
        <begin position="1"/>
        <end position="20"/>
    </location>
</feature>
<feature type="region of interest" description="Disordered" evidence="6">
    <location>
        <begin position="63"/>
        <end position="112"/>
    </location>
</feature>
<evidence type="ECO:0000256" key="3">
    <source>
        <dbReference type="ARBA" id="ARBA00023125"/>
    </source>
</evidence>
<evidence type="ECO:0000256" key="2">
    <source>
        <dbReference type="ARBA" id="ARBA00023015"/>
    </source>
</evidence>
<accession>A0ABD3U696</accession>
<dbReference type="GO" id="GO:0005634">
    <property type="term" value="C:nucleus"/>
    <property type="evidence" value="ECO:0007669"/>
    <property type="project" value="UniProtKB-SubCell"/>
</dbReference>
<comment type="subcellular location">
    <subcellularLocation>
        <location evidence="1">Nucleus</location>
    </subcellularLocation>
</comment>
<dbReference type="Proteomes" id="UP001634393">
    <property type="component" value="Unassembled WGS sequence"/>
</dbReference>
<evidence type="ECO:0000313" key="8">
    <source>
        <dbReference type="EMBL" id="KAL3844103.1"/>
    </source>
</evidence>
<proteinExistence type="predicted"/>
<dbReference type="GO" id="GO:0003677">
    <property type="term" value="F:DNA binding"/>
    <property type="evidence" value="ECO:0007669"/>
    <property type="project" value="UniProtKB-KW"/>
</dbReference>
<feature type="compositionally biased region" description="Low complexity" evidence="6">
    <location>
        <begin position="266"/>
        <end position="281"/>
    </location>
</feature>
<evidence type="ECO:0000256" key="1">
    <source>
        <dbReference type="ARBA" id="ARBA00004123"/>
    </source>
</evidence>
<evidence type="ECO:0000256" key="5">
    <source>
        <dbReference type="ARBA" id="ARBA00023242"/>
    </source>
</evidence>
<name>A0ABD3U696_9LAMI</name>